<proteinExistence type="predicted"/>
<dbReference type="SUPFAM" id="SSF89392">
    <property type="entry name" value="Prokaryotic lipoproteins and lipoprotein localization factors"/>
    <property type="match status" value="1"/>
</dbReference>
<evidence type="ECO:0000313" key="2">
    <source>
        <dbReference type="EMBL" id="HIU37301.1"/>
    </source>
</evidence>
<gene>
    <name evidence="2" type="ORF">IAC56_03385</name>
</gene>
<comment type="caution">
    <text evidence="2">The sequence shown here is derived from an EMBL/GenBank/DDBJ whole genome shotgun (WGS) entry which is preliminary data.</text>
</comment>
<protein>
    <recommendedName>
        <fullName evidence="4">Outer membrane lipoprotein carrier protein LolA</fullName>
    </recommendedName>
</protein>
<organism evidence="2 3">
    <name type="scientific">Candidatus Aphodousia faecigallinarum</name>
    <dbReference type="NCBI Taxonomy" id="2840677"/>
    <lineage>
        <taxon>Bacteria</taxon>
        <taxon>Pseudomonadati</taxon>
        <taxon>Pseudomonadota</taxon>
        <taxon>Betaproteobacteria</taxon>
        <taxon>Burkholderiales</taxon>
        <taxon>Sutterellaceae</taxon>
        <taxon>Sutterellaceae incertae sedis</taxon>
        <taxon>Candidatus Aphodousia</taxon>
    </lineage>
</organism>
<dbReference type="AlphaFoldDB" id="A0A9D1LFW4"/>
<evidence type="ECO:0000313" key="3">
    <source>
        <dbReference type="Proteomes" id="UP000824083"/>
    </source>
</evidence>
<keyword evidence="1" id="KW-0732">Signal</keyword>
<dbReference type="EMBL" id="DVMY01000058">
    <property type="protein sequence ID" value="HIU37301.1"/>
    <property type="molecule type" value="Genomic_DNA"/>
</dbReference>
<dbReference type="InterPro" id="IPR029046">
    <property type="entry name" value="LolA/LolB/LppX"/>
</dbReference>
<sequence>MRFFLSLALTSFSVLFPIVGHGSTTDIVSRLSVAPVIEGQFVQTEKLVSIPKPFESNGFFIFWKDDVLMWKTKEPIETTSLYTDQHFKTYIHINNKVVENTSSSATNVVNRILWGLLSADMTALELDFQIFTQNTPNHWRMDFYPKSNMTGCIVKHVSVVGKDIPEQIIVEHFSSDITTLMISDVVLSDISSTRQENELANP</sequence>
<reference evidence="2" key="2">
    <citation type="journal article" date="2021" name="PeerJ">
        <title>Extensive microbial diversity within the chicken gut microbiome revealed by metagenomics and culture.</title>
        <authorList>
            <person name="Gilroy R."/>
            <person name="Ravi A."/>
            <person name="Getino M."/>
            <person name="Pursley I."/>
            <person name="Horton D.L."/>
            <person name="Alikhan N.F."/>
            <person name="Baker D."/>
            <person name="Gharbi K."/>
            <person name="Hall N."/>
            <person name="Watson M."/>
            <person name="Adriaenssens E.M."/>
            <person name="Foster-Nyarko E."/>
            <person name="Jarju S."/>
            <person name="Secka A."/>
            <person name="Antonio M."/>
            <person name="Oren A."/>
            <person name="Chaudhuri R.R."/>
            <person name="La Ragione R."/>
            <person name="Hildebrand F."/>
            <person name="Pallen M.J."/>
        </authorList>
    </citation>
    <scope>NUCLEOTIDE SEQUENCE</scope>
    <source>
        <strain evidence="2">7463</strain>
    </source>
</reference>
<evidence type="ECO:0000256" key="1">
    <source>
        <dbReference type="ARBA" id="ARBA00022729"/>
    </source>
</evidence>
<dbReference type="Proteomes" id="UP000824083">
    <property type="component" value="Unassembled WGS sequence"/>
</dbReference>
<evidence type="ECO:0008006" key="4">
    <source>
        <dbReference type="Google" id="ProtNLM"/>
    </source>
</evidence>
<accession>A0A9D1LFW4</accession>
<reference evidence="2" key="1">
    <citation type="submission" date="2020-10" db="EMBL/GenBank/DDBJ databases">
        <authorList>
            <person name="Gilroy R."/>
        </authorList>
    </citation>
    <scope>NUCLEOTIDE SEQUENCE</scope>
    <source>
        <strain evidence="2">7463</strain>
    </source>
</reference>
<name>A0A9D1LFW4_9BURK</name>
<dbReference type="Gene3D" id="2.50.20.10">
    <property type="entry name" value="Lipoprotein localisation LolA/LolB/LppX"/>
    <property type="match status" value="1"/>
</dbReference>